<dbReference type="EMBL" id="CAJOBA010000785">
    <property type="protein sequence ID" value="CAF3556448.1"/>
    <property type="molecule type" value="Genomic_DNA"/>
</dbReference>
<dbReference type="Gene3D" id="1.25.40.20">
    <property type="entry name" value="Ankyrin repeat-containing domain"/>
    <property type="match status" value="1"/>
</dbReference>
<dbReference type="InterPro" id="IPR050745">
    <property type="entry name" value="Multifunctional_regulatory"/>
</dbReference>
<evidence type="ECO:0000256" key="3">
    <source>
        <dbReference type="PROSITE-ProRule" id="PRU00023"/>
    </source>
</evidence>
<dbReference type="GO" id="GO:0005737">
    <property type="term" value="C:cytoplasm"/>
    <property type="evidence" value="ECO:0007669"/>
    <property type="project" value="TreeGrafter"/>
</dbReference>
<name>A0A8S2GTF6_9BILA</name>
<dbReference type="SMART" id="SM00248">
    <property type="entry name" value="ANK"/>
    <property type="match status" value="2"/>
</dbReference>
<dbReference type="InterPro" id="IPR036770">
    <property type="entry name" value="Ankyrin_rpt-contain_sf"/>
</dbReference>
<dbReference type="PROSITE" id="PS50297">
    <property type="entry name" value="ANK_REP_REGION"/>
    <property type="match status" value="1"/>
</dbReference>
<accession>A0A8S2GTF6</accession>
<reference evidence="5" key="1">
    <citation type="submission" date="2021-02" db="EMBL/GenBank/DDBJ databases">
        <authorList>
            <person name="Nowell W R."/>
        </authorList>
    </citation>
    <scope>NUCLEOTIDE SEQUENCE</scope>
</reference>
<dbReference type="GO" id="GO:0005634">
    <property type="term" value="C:nucleus"/>
    <property type="evidence" value="ECO:0007669"/>
    <property type="project" value="TreeGrafter"/>
</dbReference>
<comment type="caution">
    <text evidence="5">The sequence shown here is derived from an EMBL/GenBank/DDBJ whole genome shotgun (WGS) entry which is preliminary data.</text>
</comment>
<dbReference type="Proteomes" id="UP000682733">
    <property type="component" value="Unassembled WGS sequence"/>
</dbReference>
<sequence>MGDSNDSWIWCAKTGDFQTFQAMLKHSPEKVNEQMNGRYLIHYAADSGNFDILQELIKNGANINIKDKFGITPLLAAIYESHASCVSYVYMKQ</sequence>
<dbReference type="PANTHER" id="PTHR24189">
    <property type="entry name" value="MYOTROPHIN"/>
    <property type="match status" value="1"/>
</dbReference>
<dbReference type="SUPFAM" id="SSF48403">
    <property type="entry name" value="Ankyrin repeat"/>
    <property type="match status" value="1"/>
</dbReference>
<dbReference type="Pfam" id="PF12796">
    <property type="entry name" value="Ank_2"/>
    <property type="match status" value="1"/>
</dbReference>
<keyword evidence="2 3" id="KW-0040">ANK repeat</keyword>
<dbReference type="AlphaFoldDB" id="A0A8S2GTF6"/>
<protein>
    <recommendedName>
        <fullName evidence="7">Ankyrin repeat protein</fullName>
    </recommendedName>
</protein>
<keyword evidence="1" id="KW-0677">Repeat</keyword>
<dbReference type="PROSITE" id="PS50088">
    <property type="entry name" value="ANK_REPEAT"/>
    <property type="match status" value="1"/>
</dbReference>
<evidence type="ECO:0000313" key="5">
    <source>
        <dbReference type="EMBL" id="CAF3556448.1"/>
    </source>
</evidence>
<proteinExistence type="predicted"/>
<feature type="repeat" description="ANK" evidence="3">
    <location>
        <begin position="36"/>
        <end position="68"/>
    </location>
</feature>
<dbReference type="Proteomes" id="UP000677228">
    <property type="component" value="Unassembled WGS sequence"/>
</dbReference>
<evidence type="ECO:0000313" key="6">
    <source>
        <dbReference type="Proteomes" id="UP000682733"/>
    </source>
</evidence>
<dbReference type="PANTHER" id="PTHR24189:SF69">
    <property type="entry name" value="MYOTROPHIN"/>
    <property type="match status" value="1"/>
</dbReference>
<dbReference type="EMBL" id="CAJNOK010000785">
    <property type="protein sequence ID" value="CAF0775303.1"/>
    <property type="molecule type" value="Genomic_DNA"/>
</dbReference>
<gene>
    <name evidence="4" type="ORF">OVA965_LOCUS3307</name>
    <name evidence="5" type="ORF">TMI583_LOCUS3306</name>
</gene>
<dbReference type="InterPro" id="IPR002110">
    <property type="entry name" value="Ankyrin_rpt"/>
</dbReference>
<organism evidence="5 6">
    <name type="scientific">Didymodactylos carnosus</name>
    <dbReference type="NCBI Taxonomy" id="1234261"/>
    <lineage>
        <taxon>Eukaryota</taxon>
        <taxon>Metazoa</taxon>
        <taxon>Spiralia</taxon>
        <taxon>Gnathifera</taxon>
        <taxon>Rotifera</taxon>
        <taxon>Eurotatoria</taxon>
        <taxon>Bdelloidea</taxon>
        <taxon>Philodinida</taxon>
        <taxon>Philodinidae</taxon>
        <taxon>Didymodactylos</taxon>
    </lineage>
</organism>
<evidence type="ECO:0008006" key="7">
    <source>
        <dbReference type="Google" id="ProtNLM"/>
    </source>
</evidence>
<evidence type="ECO:0000256" key="2">
    <source>
        <dbReference type="ARBA" id="ARBA00023043"/>
    </source>
</evidence>
<evidence type="ECO:0000256" key="1">
    <source>
        <dbReference type="ARBA" id="ARBA00022737"/>
    </source>
</evidence>
<dbReference type="GO" id="GO:2000812">
    <property type="term" value="P:regulation of barbed-end actin filament capping"/>
    <property type="evidence" value="ECO:0007669"/>
    <property type="project" value="TreeGrafter"/>
</dbReference>
<evidence type="ECO:0000313" key="4">
    <source>
        <dbReference type="EMBL" id="CAF0775303.1"/>
    </source>
</evidence>